<comment type="pathway">
    <text evidence="1">Cofactor biosynthesis; molybdopterin biosynthesis.</text>
</comment>
<protein>
    <recommendedName>
        <fullName evidence="1">Molybdopterin molybdenumtransferase</fullName>
        <ecNumber evidence="1">2.10.1.1</ecNumber>
    </recommendedName>
</protein>
<feature type="domain" description="MoeA N-terminal and linker" evidence="2">
    <location>
        <begin position="2"/>
        <end position="104"/>
    </location>
</feature>
<dbReference type="AlphaFoldDB" id="I5C7M9"/>
<proteinExistence type="inferred from homology"/>
<dbReference type="GO" id="GO:0046872">
    <property type="term" value="F:metal ion binding"/>
    <property type="evidence" value="ECO:0007669"/>
    <property type="project" value="UniProtKB-UniRule"/>
</dbReference>
<dbReference type="InterPro" id="IPR005110">
    <property type="entry name" value="MoeA_linker/N"/>
</dbReference>
<gene>
    <name evidence="3" type="ORF">A3SI_05589</name>
</gene>
<dbReference type="Gene3D" id="2.170.190.11">
    <property type="entry name" value="Molybdopterin biosynthesis moea protein, domain 3"/>
    <property type="match status" value="1"/>
</dbReference>
<dbReference type="SUPFAM" id="SSF63882">
    <property type="entry name" value="MoeA N-terminal region -like"/>
    <property type="match status" value="1"/>
</dbReference>
<dbReference type="Gene3D" id="3.90.105.10">
    <property type="entry name" value="Molybdopterin biosynthesis moea protein, domain 2"/>
    <property type="match status" value="1"/>
</dbReference>
<dbReference type="GO" id="GO:0005829">
    <property type="term" value="C:cytosol"/>
    <property type="evidence" value="ECO:0007669"/>
    <property type="project" value="TreeGrafter"/>
</dbReference>
<comment type="caution">
    <text evidence="3">The sequence shown here is derived from an EMBL/GenBank/DDBJ whole genome shotgun (WGS) entry which is preliminary data.</text>
</comment>
<evidence type="ECO:0000313" key="3">
    <source>
        <dbReference type="EMBL" id="EIM77831.1"/>
    </source>
</evidence>
<dbReference type="STRING" id="1189621.A3SI_05589"/>
<dbReference type="Pfam" id="PF03453">
    <property type="entry name" value="MoeA_N"/>
    <property type="match status" value="1"/>
</dbReference>
<dbReference type="InterPro" id="IPR038987">
    <property type="entry name" value="MoeA-like"/>
</dbReference>
<comment type="function">
    <text evidence="1">Catalyzes the insertion of molybdate into adenylated molybdopterin with the concomitant release of AMP.</text>
</comment>
<comment type="cofactor">
    <cofactor evidence="1">
        <name>Mg(2+)</name>
        <dbReference type="ChEBI" id="CHEBI:18420"/>
    </cofactor>
</comment>
<keyword evidence="1" id="KW-0460">Magnesium</keyword>
<evidence type="ECO:0000256" key="1">
    <source>
        <dbReference type="RuleBase" id="RU365090"/>
    </source>
</evidence>
<keyword evidence="1" id="KW-0500">Molybdenum</keyword>
<dbReference type="InterPro" id="IPR036135">
    <property type="entry name" value="MoeA_linker/N_sf"/>
</dbReference>
<comment type="similarity">
    <text evidence="1">Belongs to the MoeA family.</text>
</comment>
<accession>I5C7M9</accession>
<comment type="catalytic activity">
    <reaction evidence="1">
        <text>adenylyl-molybdopterin + molybdate = Mo-molybdopterin + AMP + H(+)</text>
        <dbReference type="Rhea" id="RHEA:35047"/>
        <dbReference type="ChEBI" id="CHEBI:15378"/>
        <dbReference type="ChEBI" id="CHEBI:36264"/>
        <dbReference type="ChEBI" id="CHEBI:62727"/>
        <dbReference type="ChEBI" id="CHEBI:71302"/>
        <dbReference type="ChEBI" id="CHEBI:456215"/>
    </reaction>
</comment>
<reference evidence="3 4" key="1">
    <citation type="submission" date="2012-05" db="EMBL/GenBank/DDBJ databases">
        <title>Genome sequence of Nitritalea halalkaliphila LW7.</title>
        <authorList>
            <person name="Jangir P.K."/>
            <person name="Singh A."/>
            <person name="Shivaji S."/>
            <person name="Sharma R."/>
        </authorList>
    </citation>
    <scope>NUCLEOTIDE SEQUENCE [LARGE SCALE GENOMIC DNA]</scope>
    <source>
        <strain evidence="3 4">LW7</strain>
    </source>
</reference>
<keyword evidence="1" id="KW-0808">Transferase</keyword>
<dbReference type="PANTHER" id="PTHR10192">
    <property type="entry name" value="MOLYBDOPTERIN BIOSYNTHESIS PROTEIN"/>
    <property type="match status" value="1"/>
</dbReference>
<sequence length="134" mass="14291">MISVQEAKSRIRTFLADKRSVEQLPIAEAHGHHIAETLYAPIAVPMFDNAAMDGYAVRLAEFQAGPLQVQGEIPAGIDHVPDLAPGTAARIFTGAPIPKGADTVSCKNGWPFKTAKFLQESSPPNLCLQANISA</sequence>
<organism evidence="3 4">
    <name type="scientific">Nitritalea halalkaliphila LW7</name>
    <dbReference type="NCBI Taxonomy" id="1189621"/>
    <lineage>
        <taxon>Bacteria</taxon>
        <taxon>Pseudomonadati</taxon>
        <taxon>Bacteroidota</taxon>
        <taxon>Cytophagia</taxon>
        <taxon>Cytophagales</taxon>
        <taxon>Cyclobacteriaceae</taxon>
        <taxon>Nitritalea</taxon>
    </lineage>
</organism>
<evidence type="ECO:0000259" key="2">
    <source>
        <dbReference type="Pfam" id="PF03453"/>
    </source>
</evidence>
<keyword evidence="1" id="KW-0501">Molybdenum cofactor biosynthesis</keyword>
<evidence type="ECO:0000313" key="4">
    <source>
        <dbReference type="Proteomes" id="UP000005551"/>
    </source>
</evidence>
<dbReference type="UniPathway" id="UPA00344"/>
<dbReference type="GO" id="GO:0061599">
    <property type="term" value="F:molybdopterin molybdotransferase activity"/>
    <property type="evidence" value="ECO:0007669"/>
    <property type="project" value="UniProtKB-UniRule"/>
</dbReference>
<dbReference type="PANTHER" id="PTHR10192:SF5">
    <property type="entry name" value="GEPHYRIN"/>
    <property type="match status" value="1"/>
</dbReference>
<keyword evidence="4" id="KW-1185">Reference proteome</keyword>
<dbReference type="RefSeq" id="WP_009053886.1">
    <property type="nucleotide sequence ID" value="NZ_AJYA01000012.1"/>
</dbReference>
<dbReference type="Proteomes" id="UP000005551">
    <property type="component" value="Unassembled WGS sequence"/>
</dbReference>
<dbReference type="EMBL" id="AJYA01000012">
    <property type="protein sequence ID" value="EIM77831.1"/>
    <property type="molecule type" value="Genomic_DNA"/>
</dbReference>
<name>I5C7M9_9BACT</name>
<dbReference type="GO" id="GO:0006777">
    <property type="term" value="P:Mo-molybdopterin cofactor biosynthetic process"/>
    <property type="evidence" value="ECO:0007669"/>
    <property type="project" value="UniProtKB-UniRule"/>
</dbReference>
<dbReference type="PATRIC" id="fig|1189621.3.peg.1165"/>
<keyword evidence="1" id="KW-0479">Metal-binding</keyword>
<dbReference type="EC" id="2.10.1.1" evidence="1"/>
<dbReference type="OrthoDB" id="9804758at2"/>